<dbReference type="Gene3D" id="2.10.70.10">
    <property type="entry name" value="Complement Module, domain 1"/>
    <property type="match status" value="1"/>
</dbReference>
<feature type="domain" description="BPTI/Kunitz inhibitor" evidence="8">
    <location>
        <begin position="482"/>
        <end position="532"/>
    </location>
</feature>
<keyword evidence="3" id="KW-1015">Disulfide bond</keyword>
<proteinExistence type="inferred from homology"/>
<accession>A0ABM1BMM3</accession>
<dbReference type="Gene3D" id="4.10.410.10">
    <property type="entry name" value="Pancreatic trypsin inhibitor Kunitz domain"/>
    <property type="match status" value="2"/>
</dbReference>
<dbReference type="RefSeq" id="XP_013785071.2">
    <property type="nucleotide sequence ID" value="XM_013929617.2"/>
</dbReference>
<feature type="domain" description="BPTI/Kunitz inhibitor" evidence="8">
    <location>
        <begin position="230"/>
        <end position="282"/>
    </location>
</feature>
<dbReference type="PANTHER" id="PTHR47247:SF1">
    <property type="entry name" value="KUNITZ-TYPE PROTEASE INHIBITOR 2"/>
    <property type="match status" value="1"/>
</dbReference>
<comment type="similarity">
    <text evidence="4">Belongs to the venom Kunitz-type family. 01 (intermediate) subfamily.</text>
</comment>
<dbReference type="SUPFAM" id="SSF57362">
    <property type="entry name" value="BPTI-like"/>
    <property type="match status" value="2"/>
</dbReference>
<dbReference type="InterPro" id="IPR001007">
    <property type="entry name" value="VWF_dom"/>
</dbReference>
<organism evidence="9 10">
    <name type="scientific">Limulus polyphemus</name>
    <name type="common">Atlantic horseshoe crab</name>
    <dbReference type="NCBI Taxonomy" id="6850"/>
    <lineage>
        <taxon>Eukaryota</taxon>
        <taxon>Metazoa</taxon>
        <taxon>Ecdysozoa</taxon>
        <taxon>Arthropoda</taxon>
        <taxon>Chelicerata</taxon>
        <taxon>Merostomata</taxon>
        <taxon>Xiphosura</taxon>
        <taxon>Limulidae</taxon>
        <taxon>Limulus</taxon>
    </lineage>
</organism>
<dbReference type="PROSITE" id="PS00280">
    <property type="entry name" value="BPTI_KUNITZ_1"/>
    <property type="match status" value="2"/>
</dbReference>
<dbReference type="Pfam" id="PF00014">
    <property type="entry name" value="Kunitz_BPTI"/>
    <property type="match status" value="2"/>
</dbReference>
<dbReference type="PANTHER" id="PTHR47247">
    <property type="entry name" value="KUNITZ-TYPE PROTEASE INHIBITOR 2"/>
    <property type="match status" value="1"/>
</dbReference>
<dbReference type="Proteomes" id="UP000694941">
    <property type="component" value="Unplaced"/>
</dbReference>
<comment type="function">
    <text evidence="5">Serine protease inhibitor that inhibits trypsin at a molar ratio of 1:1.</text>
</comment>
<evidence type="ECO:0000256" key="4">
    <source>
        <dbReference type="ARBA" id="ARBA00049646"/>
    </source>
</evidence>
<gene>
    <name evidence="10" type="primary">LOC106469153</name>
</gene>
<evidence type="ECO:0000313" key="9">
    <source>
        <dbReference type="Proteomes" id="UP000694941"/>
    </source>
</evidence>
<reference evidence="10" key="1">
    <citation type="submission" date="2025-08" db="UniProtKB">
        <authorList>
            <consortium name="RefSeq"/>
        </authorList>
    </citation>
    <scope>IDENTIFICATION</scope>
    <source>
        <tissue evidence="10">Muscle</tissue>
    </source>
</reference>
<feature type="compositionally biased region" description="Basic and acidic residues" evidence="6">
    <location>
        <begin position="785"/>
        <end position="804"/>
    </location>
</feature>
<dbReference type="InterPro" id="IPR020901">
    <property type="entry name" value="Prtase_inh_Kunz-CS"/>
</dbReference>
<evidence type="ECO:0000256" key="2">
    <source>
        <dbReference type="ARBA" id="ARBA00022900"/>
    </source>
</evidence>
<dbReference type="PROSITE" id="PS50279">
    <property type="entry name" value="BPTI_KUNITZ_2"/>
    <property type="match status" value="2"/>
</dbReference>
<evidence type="ECO:0000313" key="10">
    <source>
        <dbReference type="RefSeq" id="XP_013785071.2"/>
    </source>
</evidence>
<keyword evidence="1" id="KW-0646">Protease inhibitor</keyword>
<evidence type="ECO:0000256" key="1">
    <source>
        <dbReference type="ARBA" id="ARBA00022690"/>
    </source>
</evidence>
<dbReference type="PRINTS" id="PR00759">
    <property type="entry name" value="BASICPTASE"/>
</dbReference>
<evidence type="ECO:0000256" key="3">
    <source>
        <dbReference type="ARBA" id="ARBA00023157"/>
    </source>
</evidence>
<feature type="region of interest" description="Disordered" evidence="6">
    <location>
        <begin position="785"/>
        <end position="815"/>
    </location>
</feature>
<dbReference type="InterPro" id="IPR036880">
    <property type="entry name" value="Kunitz_BPTI_sf"/>
</dbReference>
<feature type="domain" description="VWFC" evidence="7">
    <location>
        <begin position="300"/>
        <end position="375"/>
    </location>
</feature>
<sequence length="815" mass="92687">MFCILNCECIIDASVNPYVQLREAVYAADIRLSGIKEEVKRKSRKERDRKLKEGQEVKDRNLKEELEERDVLFDKELRTNMNIIEEKIHEDIREKVKSVFEKNEKRVKTFQAHVINQGLLLAGGNWIFVKKKSSIREAPVKEGEEANEEGLCKYNGKWYQEGEELPTRKHCFVCHCKKGFKEPSSRDCAIIDCPWGYYRQQYPGCSSVYSDEECCPVEWKCPEPERPDFCYKPPTVGELLCTPAMHMFFYDAQTAECKPFIYGGCDKTGNTFNTLEECNQVCVGKRFECPAASEQEHNPEVCLYKGVTYQVGKEINITDPCRHCTCRQGATAEDIAIIDCISVECPHLFLPTTLEKGCYHVYEEGTCCPVRTECVDESNQQTPRASCEYNGKRYELGQTISPDEDECLTCLCTEEWNGITNSSCKRIECLLEEDLTRLRRGCIPIYHESTCCPIEYHCPPSSSERNVSDENVMDKIDIPDFCNLPNKTGPCLAYFLNYFYDHSERQCKEFVYGGCQGNENNFRSLAACETTCMPENRTANQEDIDNLCYFNRKYYSKGELLEINHPTNCVKCTCDTPPDFTCIHQTCPPPPHNDYENCKPIHHEGTCCPEYVCRMADENTHENIKEERKSDDDEVVMIGPPPEEDPCTGEKCAEDEQCVMFQVQCVRAPCPPLPTCIKINPDCPTPSCAPGCVVSELDEEHCPTCVCRGPFSPARIEAERCPVPFCEGYDCMLGNGKDGCKFCTCEVACKTPVCQEGCELDNGTREGQCPSCVCKVVEVNVDKIDGEKDNNQEQTTHKDEESKPENISSNPERTR</sequence>
<evidence type="ECO:0000256" key="5">
    <source>
        <dbReference type="ARBA" id="ARBA00093388"/>
    </source>
</evidence>
<name>A0ABM1BMM3_LIMPO</name>
<dbReference type="PROSITE" id="PS50184">
    <property type="entry name" value="VWFC_2"/>
    <property type="match status" value="2"/>
</dbReference>
<dbReference type="CDD" id="cd00109">
    <property type="entry name" value="Kunitz-type"/>
    <property type="match status" value="2"/>
</dbReference>
<dbReference type="SMART" id="SM00131">
    <property type="entry name" value="KU"/>
    <property type="match status" value="2"/>
</dbReference>
<evidence type="ECO:0000259" key="8">
    <source>
        <dbReference type="PROSITE" id="PS50279"/>
    </source>
</evidence>
<feature type="domain" description="VWFC" evidence="7">
    <location>
        <begin position="385"/>
        <end position="459"/>
    </location>
</feature>
<dbReference type="InterPro" id="IPR002223">
    <property type="entry name" value="Kunitz_BPTI"/>
</dbReference>
<dbReference type="SMART" id="SM00214">
    <property type="entry name" value="VWC"/>
    <property type="match status" value="4"/>
</dbReference>
<evidence type="ECO:0000256" key="6">
    <source>
        <dbReference type="SAM" id="MobiDB-lite"/>
    </source>
</evidence>
<dbReference type="GeneID" id="106469153"/>
<feature type="compositionally biased region" description="Polar residues" evidence="6">
    <location>
        <begin position="805"/>
        <end position="815"/>
    </location>
</feature>
<protein>
    <submittedName>
        <fullName evidence="10">Kielin/chordin-like protein</fullName>
    </submittedName>
</protein>
<dbReference type="SUPFAM" id="SSF57603">
    <property type="entry name" value="FnI-like domain"/>
    <property type="match status" value="3"/>
</dbReference>
<evidence type="ECO:0000259" key="7">
    <source>
        <dbReference type="PROSITE" id="PS50184"/>
    </source>
</evidence>
<keyword evidence="9" id="KW-1185">Reference proteome</keyword>
<keyword evidence="2" id="KW-0722">Serine protease inhibitor</keyword>